<name>A0ABY7TGF8_9SPHN</name>
<dbReference type="GO" id="GO:0016787">
    <property type="term" value="F:hydrolase activity"/>
    <property type="evidence" value="ECO:0007669"/>
    <property type="project" value="UniProtKB-KW"/>
</dbReference>
<dbReference type="PANTHER" id="PTHR32268:SF11">
    <property type="entry name" value="HOMOSERINE O-ACETYLTRANSFERASE"/>
    <property type="match status" value="1"/>
</dbReference>
<dbReference type="RefSeq" id="WP_273686201.1">
    <property type="nucleotide sequence ID" value="NZ_CP117411.1"/>
</dbReference>
<dbReference type="PANTHER" id="PTHR32268">
    <property type="entry name" value="HOMOSERINE O-ACETYLTRANSFERASE"/>
    <property type="match status" value="1"/>
</dbReference>
<dbReference type="EMBL" id="CP117411">
    <property type="protein sequence ID" value="WCT72245.1"/>
    <property type="molecule type" value="Genomic_DNA"/>
</dbReference>
<dbReference type="InterPro" id="IPR000073">
    <property type="entry name" value="AB_hydrolase_1"/>
</dbReference>
<proteinExistence type="predicted"/>
<dbReference type="Gene3D" id="3.40.50.1820">
    <property type="entry name" value="alpha/beta hydrolase"/>
    <property type="match status" value="1"/>
</dbReference>
<evidence type="ECO:0000313" key="4">
    <source>
        <dbReference type="Proteomes" id="UP001220395"/>
    </source>
</evidence>
<reference evidence="3 4" key="1">
    <citation type="submission" date="2023-02" db="EMBL/GenBank/DDBJ databases">
        <title>Genome sequence of Sphingomonas naphthae.</title>
        <authorList>
            <person name="Kim S."/>
            <person name="Heo J."/>
            <person name="Kwon S.-W."/>
        </authorList>
    </citation>
    <scope>NUCLEOTIDE SEQUENCE [LARGE SCALE GENOMIC DNA]</scope>
    <source>
        <strain evidence="3 4">KACC 18716</strain>
    </source>
</reference>
<dbReference type="InterPro" id="IPR008220">
    <property type="entry name" value="HAT_MetX-like"/>
</dbReference>
<feature type="domain" description="AB hydrolase-1" evidence="2">
    <location>
        <begin position="49"/>
        <end position="294"/>
    </location>
</feature>
<keyword evidence="4" id="KW-1185">Reference proteome</keyword>
<organism evidence="3 4">
    <name type="scientific">Sphingomonas naphthae</name>
    <dbReference type="NCBI Taxonomy" id="1813468"/>
    <lineage>
        <taxon>Bacteria</taxon>
        <taxon>Pseudomonadati</taxon>
        <taxon>Pseudomonadota</taxon>
        <taxon>Alphaproteobacteria</taxon>
        <taxon>Sphingomonadales</taxon>
        <taxon>Sphingomonadaceae</taxon>
        <taxon>Sphingomonas</taxon>
    </lineage>
</organism>
<dbReference type="Pfam" id="PF00561">
    <property type="entry name" value="Abhydrolase_1"/>
    <property type="match status" value="1"/>
</dbReference>
<dbReference type="Proteomes" id="UP001220395">
    <property type="component" value="Chromosome"/>
</dbReference>
<evidence type="ECO:0000313" key="3">
    <source>
        <dbReference type="EMBL" id="WCT72245.1"/>
    </source>
</evidence>
<dbReference type="InterPro" id="IPR029058">
    <property type="entry name" value="AB_hydrolase_fold"/>
</dbReference>
<accession>A0ABY7TGF8</accession>
<evidence type="ECO:0000256" key="1">
    <source>
        <dbReference type="ARBA" id="ARBA00022679"/>
    </source>
</evidence>
<gene>
    <name evidence="3" type="ORF">PQ455_11395</name>
</gene>
<protein>
    <submittedName>
        <fullName evidence="3">Alpha/beta fold hydrolase</fullName>
    </submittedName>
</protein>
<sequence length="326" mass="34422">MPSEAGVAPSPKACTLNVPDFRFADGTALANLHLSYWTMGTLAPGRDNAMLLCHGASGGKDWALPYCQPGGAFDPDRHFLISIDMPGGGGSSRRGSDPAFPAEYAIGDMGTAVVALLDALGIEQARGFAGASMASLIGIDLAYRYPDRIGALALWTGAHRSDGFVRGVADALRGVLALDQTPAGFRAAAAAFLPALYGRRTVAEMAAADVAALLDMIAAQWAQSWRADELSARYRAVGHCDLARVHGGIDQLATGIRCPLLFLQSTSDQVFDLAEVERFVGQVPFATLKVIETGMGHLAPFAPPGSAEFTFFDQNTARFWQDTAPC</sequence>
<dbReference type="SUPFAM" id="SSF53474">
    <property type="entry name" value="alpha/beta-Hydrolases"/>
    <property type="match status" value="1"/>
</dbReference>
<keyword evidence="3" id="KW-0378">Hydrolase</keyword>
<keyword evidence="1" id="KW-0808">Transferase</keyword>
<evidence type="ECO:0000259" key="2">
    <source>
        <dbReference type="Pfam" id="PF00561"/>
    </source>
</evidence>